<sequence>MVSHHTEYKKTENNENLPCSGWPSALNNNEKSKLVNEVTKNQHAPLHKIINTLSLDCSLTTAKQALYNAGIHSHVVAKKPFVSERHASAYEKAYDWAQVIFLDQSIVEIEKQSQQMRVWGGVGESLSIEFLEPTFKSGQRSVMVWVLSWEK</sequence>
<accession>A0A9N8ZW13</accession>
<evidence type="ECO:0000313" key="2">
    <source>
        <dbReference type="EMBL" id="CAG8508677.1"/>
    </source>
</evidence>
<evidence type="ECO:0000256" key="1">
    <source>
        <dbReference type="SAM" id="MobiDB-lite"/>
    </source>
</evidence>
<dbReference type="AlphaFoldDB" id="A0A9N8ZW13"/>
<name>A0A9N8ZW13_9GLOM</name>
<dbReference type="Gene3D" id="3.30.420.10">
    <property type="entry name" value="Ribonuclease H-like superfamily/Ribonuclease H"/>
    <property type="match status" value="1"/>
</dbReference>
<dbReference type="Proteomes" id="UP000789706">
    <property type="component" value="Unassembled WGS sequence"/>
</dbReference>
<dbReference type="EMBL" id="CAJVPK010000425">
    <property type="protein sequence ID" value="CAG8508677.1"/>
    <property type="molecule type" value="Genomic_DNA"/>
</dbReference>
<dbReference type="OrthoDB" id="2318730at2759"/>
<feature type="region of interest" description="Disordered" evidence="1">
    <location>
        <begin position="1"/>
        <end position="23"/>
    </location>
</feature>
<feature type="compositionally biased region" description="Basic and acidic residues" evidence="1">
    <location>
        <begin position="1"/>
        <end position="13"/>
    </location>
</feature>
<evidence type="ECO:0000313" key="3">
    <source>
        <dbReference type="Proteomes" id="UP000789706"/>
    </source>
</evidence>
<organism evidence="2 3">
    <name type="scientific">Diversispora eburnea</name>
    <dbReference type="NCBI Taxonomy" id="1213867"/>
    <lineage>
        <taxon>Eukaryota</taxon>
        <taxon>Fungi</taxon>
        <taxon>Fungi incertae sedis</taxon>
        <taxon>Mucoromycota</taxon>
        <taxon>Glomeromycotina</taxon>
        <taxon>Glomeromycetes</taxon>
        <taxon>Diversisporales</taxon>
        <taxon>Diversisporaceae</taxon>
        <taxon>Diversispora</taxon>
    </lineage>
</organism>
<comment type="caution">
    <text evidence="2">The sequence shown here is derived from an EMBL/GenBank/DDBJ whole genome shotgun (WGS) entry which is preliminary data.</text>
</comment>
<protein>
    <submittedName>
        <fullName evidence="2">8554_t:CDS:1</fullName>
    </submittedName>
</protein>
<proteinExistence type="predicted"/>
<reference evidence="2" key="1">
    <citation type="submission" date="2021-06" db="EMBL/GenBank/DDBJ databases">
        <authorList>
            <person name="Kallberg Y."/>
            <person name="Tangrot J."/>
            <person name="Rosling A."/>
        </authorList>
    </citation>
    <scope>NUCLEOTIDE SEQUENCE</scope>
    <source>
        <strain evidence="2">AZ414A</strain>
    </source>
</reference>
<dbReference type="GO" id="GO:0003676">
    <property type="term" value="F:nucleic acid binding"/>
    <property type="evidence" value="ECO:0007669"/>
    <property type="project" value="InterPro"/>
</dbReference>
<keyword evidence="3" id="KW-1185">Reference proteome</keyword>
<gene>
    <name evidence="2" type="ORF">DEBURN_LOCUS5059</name>
</gene>
<dbReference type="InterPro" id="IPR036397">
    <property type="entry name" value="RNaseH_sf"/>
</dbReference>